<name>A0ACC2UF86_9FUNG</name>
<proteinExistence type="predicted"/>
<keyword evidence="2" id="KW-1185">Reference proteome</keyword>
<comment type="caution">
    <text evidence="1">The sequence shown here is derived from an EMBL/GenBank/DDBJ whole genome shotgun (WGS) entry which is preliminary data.</text>
</comment>
<dbReference type="EMBL" id="QTSX02000757">
    <property type="protein sequence ID" value="KAJ9085533.1"/>
    <property type="molecule type" value="Genomic_DNA"/>
</dbReference>
<evidence type="ECO:0000313" key="2">
    <source>
        <dbReference type="Proteomes" id="UP001165960"/>
    </source>
</evidence>
<gene>
    <name evidence="1" type="ORF">DSO57_1012993</name>
</gene>
<protein>
    <submittedName>
        <fullName evidence="1">Uncharacterized protein</fullName>
    </submittedName>
</protein>
<organism evidence="1 2">
    <name type="scientific">Entomophthora muscae</name>
    <dbReference type="NCBI Taxonomy" id="34485"/>
    <lineage>
        <taxon>Eukaryota</taxon>
        <taxon>Fungi</taxon>
        <taxon>Fungi incertae sedis</taxon>
        <taxon>Zoopagomycota</taxon>
        <taxon>Entomophthoromycotina</taxon>
        <taxon>Entomophthoromycetes</taxon>
        <taxon>Entomophthorales</taxon>
        <taxon>Entomophthoraceae</taxon>
        <taxon>Entomophthora</taxon>
    </lineage>
</organism>
<evidence type="ECO:0000313" key="1">
    <source>
        <dbReference type="EMBL" id="KAJ9085533.1"/>
    </source>
</evidence>
<sequence>MPGFCQAKACPSETFPKQPHHWKFGNFLRQSFLSLGFVMPLDKMGKCRGFAFVEVTDEKGSIDVNELSELKIRGATLLVQEAVSELRLKEIHKVY</sequence>
<reference evidence="1" key="1">
    <citation type="submission" date="2022-04" db="EMBL/GenBank/DDBJ databases">
        <title>Genome of the entomopathogenic fungus Entomophthora muscae.</title>
        <authorList>
            <person name="Elya C."/>
            <person name="Lovett B.R."/>
            <person name="Lee E."/>
            <person name="Macias A.M."/>
            <person name="Hajek A.E."/>
            <person name="De Bivort B.L."/>
            <person name="Kasson M.T."/>
            <person name="De Fine Licht H.H."/>
            <person name="Stajich J.E."/>
        </authorList>
    </citation>
    <scope>NUCLEOTIDE SEQUENCE</scope>
    <source>
        <strain evidence="1">Berkeley</strain>
    </source>
</reference>
<accession>A0ACC2UF86</accession>
<dbReference type="Proteomes" id="UP001165960">
    <property type="component" value="Unassembled WGS sequence"/>
</dbReference>